<feature type="domain" description="PhoU" evidence="9">
    <location>
        <begin position="121"/>
        <end position="204"/>
    </location>
</feature>
<evidence type="ECO:0000256" key="3">
    <source>
        <dbReference type="ARBA" id="ARBA00011738"/>
    </source>
</evidence>
<keyword evidence="11" id="KW-1185">Reference proteome</keyword>
<dbReference type="InterPro" id="IPR026022">
    <property type="entry name" value="PhoU_dom"/>
</dbReference>
<dbReference type="SUPFAM" id="SSF109755">
    <property type="entry name" value="PhoU-like"/>
    <property type="match status" value="1"/>
</dbReference>
<dbReference type="InterPro" id="IPR028366">
    <property type="entry name" value="PhoU"/>
</dbReference>
<dbReference type="PIRSF" id="PIRSF003107">
    <property type="entry name" value="PhoU"/>
    <property type="match status" value="1"/>
</dbReference>
<comment type="caution">
    <text evidence="10">The sequence shown here is derived from an EMBL/GenBank/DDBJ whole genome shotgun (WGS) entry which is preliminary data.</text>
</comment>
<dbReference type="GO" id="GO:0005737">
    <property type="term" value="C:cytoplasm"/>
    <property type="evidence" value="ECO:0007669"/>
    <property type="project" value="UniProtKB-SubCell"/>
</dbReference>
<evidence type="ECO:0000256" key="5">
    <source>
        <dbReference type="ARBA" id="ARBA00022490"/>
    </source>
</evidence>
<evidence type="ECO:0000256" key="6">
    <source>
        <dbReference type="ARBA" id="ARBA00022592"/>
    </source>
</evidence>
<dbReference type="Gene3D" id="1.20.58.220">
    <property type="entry name" value="Phosphate transport system protein phou homolog 2, domain 2"/>
    <property type="match status" value="1"/>
</dbReference>
<proteinExistence type="inferred from homology"/>
<dbReference type="InterPro" id="IPR038078">
    <property type="entry name" value="PhoU-like_sf"/>
</dbReference>
<protein>
    <recommendedName>
        <fullName evidence="7">Phosphate-specific transport system accessory protein PhoU</fullName>
    </recommendedName>
</protein>
<dbReference type="GO" id="GO:0045936">
    <property type="term" value="P:negative regulation of phosphate metabolic process"/>
    <property type="evidence" value="ECO:0007669"/>
    <property type="project" value="InterPro"/>
</dbReference>
<feature type="region of interest" description="Disordered" evidence="8">
    <location>
        <begin position="218"/>
        <end position="241"/>
    </location>
</feature>
<feature type="domain" description="PhoU" evidence="9">
    <location>
        <begin position="16"/>
        <end position="103"/>
    </location>
</feature>
<dbReference type="Proteomes" id="UP000237752">
    <property type="component" value="Unassembled WGS sequence"/>
</dbReference>
<evidence type="ECO:0000256" key="4">
    <source>
        <dbReference type="ARBA" id="ARBA00022448"/>
    </source>
</evidence>
<dbReference type="OrthoDB" id="9814256at2"/>
<keyword evidence="4 7" id="KW-0813">Transport</keyword>
<dbReference type="NCBIfam" id="TIGR02135">
    <property type="entry name" value="phoU_full"/>
    <property type="match status" value="1"/>
</dbReference>
<dbReference type="EMBL" id="PVUE01000034">
    <property type="protein sequence ID" value="PRZ29275.1"/>
    <property type="molecule type" value="Genomic_DNA"/>
</dbReference>
<evidence type="ECO:0000256" key="2">
    <source>
        <dbReference type="ARBA" id="ARBA00008107"/>
    </source>
</evidence>
<dbReference type="PANTHER" id="PTHR42930:SF3">
    <property type="entry name" value="PHOSPHATE-SPECIFIC TRANSPORT SYSTEM ACCESSORY PROTEIN PHOU"/>
    <property type="match status" value="1"/>
</dbReference>
<comment type="subunit">
    <text evidence="3 7">Homodimer.</text>
</comment>
<dbReference type="GO" id="GO:0030643">
    <property type="term" value="P:intracellular phosphate ion homeostasis"/>
    <property type="evidence" value="ECO:0007669"/>
    <property type="project" value="InterPro"/>
</dbReference>
<comment type="function">
    <text evidence="7">Plays a role in the regulation of phosphate uptake.</text>
</comment>
<dbReference type="PANTHER" id="PTHR42930">
    <property type="entry name" value="PHOSPHATE-SPECIFIC TRANSPORT SYSTEM ACCESSORY PROTEIN PHOU"/>
    <property type="match status" value="1"/>
</dbReference>
<keyword evidence="6 7" id="KW-0592">Phosphate transport</keyword>
<organism evidence="10 11">
    <name type="scientific">Antricoccus suffuscus</name>
    <dbReference type="NCBI Taxonomy" id="1629062"/>
    <lineage>
        <taxon>Bacteria</taxon>
        <taxon>Bacillati</taxon>
        <taxon>Actinomycetota</taxon>
        <taxon>Actinomycetes</taxon>
        <taxon>Geodermatophilales</taxon>
        <taxon>Antricoccaceae</taxon>
        <taxon>Antricoccus</taxon>
    </lineage>
</organism>
<evidence type="ECO:0000256" key="1">
    <source>
        <dbReference type="ARBA" id="ARBA00004496"/>
    </source>
</evidence>
<evidence type="ECO:0000313" key="10">
    <source>
        <dbReference type="EMBL" id="PRZ29275.1"/>
    </source>
</evidence>
<dbReference type="GO" id="GO:0006817">
    <property type="term" value="P:phosphate ion transport"/>
    <property type="evidence" value="ECO:0007669"/>
    <property type="project" value="UniProtKB-KW"/>
</dbReference>
<evidence type="ECO:0000313" key="11">
    <source>
        <dbReference type="Proteomes" id="UP000237752"/>
    </source>
</evidence>
<comment type="subcellular location">
    <subcellularLocation>
        <location evidence="1 7">Cytoplasm</location>
    </subcellularLocation>
</comment>
<dbReference type="FunFam" id="1.20.58.220:FF:000004">
    <property type="entry name" value="Phosphate-specific transport system accessory protein PhoU"/>
    <property type="match status" value="1"/>
</dbReference>
<comment type="similarity">
    <text evidence="2 7">Belongs to the PhoU family.</text>
</comment>
<evidence type="ECO:0000259" key="9">
    <source>
        <dbReference type="Pfam" id="PF01895"/>
    </source>
</evidence>
<dbReference type="AlphaFoldDB" id="A0A2T0YYU7"/>
<reference evidence="10 11" key="1">
    <citation type="submission" date="2018-03" db="EMBL/GenBank/DDBJ databases">
        <title>Genomic Encyclopedia of Archaeal and Bacterial Type Strains, Phase II (KMG-II): from individual species to whole genera.</title>
        <authorList>
            <person name="Goeker M."/>
        </authorList>
    </citation>
    <scope>NUCLEOTIDE SEQUENCE [LARGE SCALE GENOMIC DNA]</scope>
    <source>
        <strain evidence="10 11">DSM 100065</strain>
    </source>
</reference>
<dbReference type="RefSeq" id="WP_106351182.1">
    <property type="nucleotide sequence ID" value="NZ_PVUE01000034.1"/>
</dbReference>
<evidence type="ECO:0000256" key="7">
    <source>
        <dbReference type="PIRNR" id="PIRNR003107"/>
    </source>
</evidence>
<dbReference type="Pfam" id="PF01895">
    <property type="entry name" value="PhoU"/>
    <property type="match status" value="2"/>
</dbReference>
<sequence>MRDTFQDELDQVGNQLVEMSNLAGSAISRATTALLDADIQLAEGVITGDAVLDQICSDIEANAFELLARQQPVATDLRIVVTALQMALDLARMGDLAAHIAKIARMRYPEQALPQPVRPTILEMGQEAQRIVAKAGSTISARDSERAHELEDDDDLIDVKHRELFRILLSSEWTFGIESAIDVTLLGRYYERFADHAVAVARRVIYIVTGERHPMEYPGATSTSVTAEPIGLDVPGTDAER</sequence>
<name>A0A2T0YYU7_9ACTN</name>
<accession>A0A2T0YYU7</accession>
<keyword evidence="5 7" id="KW-0963">Cytoplasm</keyword>
<evidence type="ECO:0000256" key="8">
    <source>
        <dbReference type="SAM" id="MobiDB-lite"/>
    </source>
</evidence>
<gene>
    <name evidence="10" type="ORF">CLV47_13415</name>
</gene>